<evidence type="ECO:0000313" key="2">
    <source>
        <dbReference type="Proteomes" id="UP000631535"/>
    </source>
</evidence>
<organism evidence="1 2">
    <name type="scientific">Streptomyces daqingensis</name>
    <dbReference type="NCBI Taxonomy" id="1472640"/>
    <lineage>
        <taxon>Bacteria</taxon>
        <taxon>Bacillati</taxon>
        <taxon>Actinomycetota</taxon>
        <taxon>Actinomycetes</taxon>
        <taxon>Kitasatosporales</taxon>
        <taxon>Streptomycetaceae</taxon>
        <taxon>Streptomyces</taxon>
    </lineage>
</organism>
<protein>
    <submittedName>
        <fullName evidence="1">Uncharacterized protein</fullName>
    </submittedName>
</protein>
<proteinExistence type="predicted"/>
<dbReference type="Proteomes" id="UP000631535">
    <property type="component" value="Unassembled WGS sequence"/>
</dbReference>
<comment type="caution">
    <text evidence="1">The sequence shown here is derived from an EMBL/GenBank/DDBJ whole genome shotgun (WGS) entry which is preliminary data.</text>
</comment>
<dbReference type="EMBL" id="BMMP01000014">
    <property type="protein sequence ID" value="GGO54200.1"/>
    <property type="molecule type" value="Genomic_DNA"/>
</dbReference>
<accession>A0ABQ2MQ35</accession>
<sequence>MGAPGVSGGRFTGHMAAPARKQHLATIDLLRARPFPARRSRSARVTSGPGYHLADLVTSEEFWEDDGTARLDALEECEAECGALSAVLAERWGEPQQMSLWSTLVRGGEGVPVPQPWLELSAAAACLELWRADGRWIALAVCQQGAELPFQLVAAVTVNDPP</sequence>
<name>A0ABQ2MQ35_9ACTN</name>
<reference evidence="2" key="1">
    <citation type="journal article" date="2019" name="Int. J. Syst. Evol. Microbiol.">
        <title>The Global Catalogue of Microorganisms (GCM) 10K type strain sequencing project: providing services to taxonomists for standard genome sequencing and annotation.</title>
        <authorList>
            <consortium name="The Broad Institute Genomics Platform"/>
            <consortium name="The Broad Institute Genome Sequencing Center for Infectious Disease"/>
            <person name="Wu L."/>
            <person name="Ma J."/>
        </authorList>
    </citation>
    <scope>NUCLEOTIDE SEQUENCE [LARGE SCALE GENOMIC DNA]</scope>
    <source>
        <strain evidence="2">CGMCC 4.7178</strain>
    </source>
</reference>
<evidence type="ECO:0000313" key="1">
    <source>
        <dbReference type="EMBL" id="GGO54200.1"/>
    </source>
</evidence>
<gene>
    <name evidence="1" type="ORF">GCM10012287_42590</name>
</gene>
<keyword evidence="2" id="KW-1185">Reference proteome</keyword>